<evidence type="ECO:0000313" key="1">
    <source>
        <dbReference type="EMBL" id="GAA0151540.1"/>
    </source>
</evidence>
<reference evidence="1 2" key="1">
    <citation type="submission" date="2024-01" db="EMBL/GenBank/DDBJ databases">
        <title>The complete chloroplast genome sequence of Lithospermum erythrorhizon: insights into the phylogenetic relationship among Boraginaceae species and the maternal lineages of purple gromwells.</title>
        <authorList>
            <person name="Okada T."/>
            <person name="Watanabe K."/>
        </authorList>
    </citation>
    <scope>NUCLEOTIDE SEQUENCE [LARGE SCALE GENOMIC DNA]</scope>
</reference>
<evidence type="ECO:0000313" key="2">
    <source>
        <dbReference type="Proteomes" id="UP001454036"/>
    </source>
</evidence>
<sequence>MAKFLHAVYLRTLRLTPPFLHHSSFFKYTRFSSKASVDEGKIGNNAENEAKVEDDKYPLGEFEFEEFGAWKSFAVKSTMFFA</sequence>
<accession>A0AAV3PIQ0</accession>
<dbReference type="EMBL" id="BAABME010033038">
    <property type="protein sequence ID" value="GAA0151540.1"/>
    <property type="molecule type" value="Genomic_DNA"/>
</dbReference>
<name>A0AAV3PIQ0_LITER</name>
<dbReference type="AlphaFoldDB" id="A0AAV3PIQ0"/>
<protein>
    <submittedName>
        <fullName evidence="1">Uncharacterized protein</fullName>
    </submittedName>
</protein>
<keyword evidence="2" id="KW-1185">Reference proteome</keyword>
<dbReference type="Proteomes" id="UP001454036">
    <property type="component" value="Unassembled WGS sequence"/>
</dbReference>
<organism evidence="1 2">
    <name type="scientific">Lithospermum erythrorhizon</name>
    <name type="common">Purple gromwell</name>
    <name type="synonym">Lithospermum officinale var. erythrorhizon</name>
    <dbReference type="NCBI Taxonomy" id="34254"/>
    <lineage>
        <taxon>Eukaryota</taxon>
        <taxon>Viridiplantae</taxon>
        <taxon>Streptophyta</taxon>
        <taxon>Embryophyta</taxon>
        <taxon>Tracheophyta</taxon>
        <taxon>Spermatophyta</taxon>
        <taxon>Magnoliopsida</taxon>
        <taxon>eudicotyledons</taxon>
        <taxon>Gunneridae</taxon>
        <taxon>Pentapetalae</taxon>
        <taxon>asterids</taxon>
        <taxon>lamiids</taxon>
        <taxon>Boraginales</taxon>
        <taxon>Boraginaceae</taxon>
        <taxon>Boraginoideae</taxon>
        <taxon>Lithospermeae</taxon>
        <taxon>Lithospermum</taxon>
    </lineage>
</organism>
<comment type="caution">
    <text evidence="1">The sequence shown here is derived from an EMBL/GenBank/DDBJ whole genome shotgun (WGS) entry which is preliminary data.</text>
</comment>
<proteinExistence type="predicted"/>
<gene>
    <name evidence="1" type="ORF">LIER_43146</name>
</gene>